<organism evidence="1 2">
    <name type="scientific">Terribacillus halophilus</name>
    <dbReference type="NCBI Taxonomy" id="361279"/>
    <lineage>
        <taxon>Bacteria</taxon>
        <taxon>Bacillati</taxon>
        <taxon>Bacillota</taxon>
        <taxon>Bacilli</taxon>
        <taxon>Bacillales</taxon>
        <taxon>Bacillaceae</taxon>
        <taxon>Terribacillus</taxon>
    </lineage>
</organism>
<proteinExistence type="predicted"/>
<dbReference type="AlphaFoldDB" id="A0A1G6W5X7"/>
<dbReference type="STRING" id="361279.SAMN05421663_11513"/>
<reference evidence="2" key="1">
    <citation type="submission" date="2016-10" db="EMBL/GenBank/DDBJ databases">
        <authorList>
            <person name="Varghese N."/>
            <person name="Submissions S."/>
        </authorList>
    </citation>
    <scope>NUCLEOTIDE SEQUENCE [LARGE SCALE GENOMIC DNA]</scope>
    <source>
        <strain evidence="2">DSM 21620</strain>
    </source>
</reference>
<protein>
    <submittedName>
        <fullName evidence="1">Uncharacterized protein</fullName>
    </submittedName>
</protein>
<keyword evidence="2" id="KW-1185">Reference proteome</keyword>
<dbReference type="RefSeq" id="WP_093728623.1">
    <property type="nucleotide sequence ID" value="NZ_FMZB01000015.1"/>
</dbReference>
<evidence type="ECO:0000313" key="2">
    <source>
        <dbReference type="Proteomes" id="UP000198666"/>
    </source>
</evidence>
<sequence>MKIRIEKQHWLTNESEDICSHGEIRLEVGDTIITKAGANEEWGISESALALLRTLDADYKCNPEHKEGLILHGCGSILMTGCPISIHWSVQYDGEEVEISDFVKFTSSSNTEGKIVYPHLSLTLPKSIYKQEILQFALQAKAFFDQSKSKKFEDEFDQEMYAHFWNEYNLLLTRHARD</sequence>
<dbReference type="EMBL" id="FMZB01000015">
    <property type="protein sequence ID" value="SDD61239.1"/>
    <property type="molecule type" value="Genomic_DNA"/>
</dbReference>
<accession>A0A1G6W5X7</accession>
<dbReference type="Proteomes" id="UP000198666">
    <property type="component" value="Unassembled WGS sequence"/>
</dbReference>
<dbReference type="OrthoDB" id="2680214at2"/>
<gene>
    <name evidence="1" type="ORF">SAMN05421663_11513</name>
</gene>
<name>A0A1G6W5X7_9BACI</name>
<evidence type="ECO:0000313" key="1">
    <source>
        <dbReference type="EMBL" id="SDD61239.1"/>
    </source>
</evidence>